<dbReference type="Pfam" id="PF00211">
    <property type="entry name" value="Guanylate_cyc"/>
    <property type="match status" value="1"/>
</dbReference>
<dbReference type="SMART" id="SM00044">
    <property type="entry name" value="CYCc"/>
    <property type="match status" value="1"/>
</dbReference>
<dbReference type="InterPro" id="IPR050697">
    <property type="entry name" value="Adenylyl/Guanylyl_Cyclase_3/4"/>
</dbReference>
<dbReference type="PROSITE" id="PS50885">
    <property type="entry name" value="HAMP"/>
    <property type="match status" value="1"/>
</dbReference>
<dbReference type="SUPFAM" id="SSF158472">
    <property type="entry name" value="HAMP domain-like"/>
    <property type="match status" value="1"/>
</dbReference>
<gene>
    <name evidence="9" type="ORF">FBZ95_101482</name>
</gene>
<dbReference type="PANTHER" id="PTHR43081">
    <property type="entry name" value="ADENYLATE CYCLASE, TERMINAL-DIFFERENTIATION SPECIFIC-RELATED"/>
    <property type="match status" value="1"/>
</dbReference>
<dbReference type="GO" id="GO:0035556">
    <property type="term" value="P:intracellular signal transduction"/>
    <property type="evidence" value="ECO:0007669"/>
    <property type="project" value="InterPro"/>
</dbReference>
<keyword evidence="10" id="KW-1185">Reference proteome</keyword>
<proteinExistence type="predicted"/>
<dbReference type="CDD" id="cd06225">
    <property type="entry name" value="HAMP"/>
    <property type="match status" value="1"/>
</dbReference>
<reference evidence="9 10" key="1">
    <citation type="submission" date="2019-06" db="EMBL/GenBank/DDBJ databases">
        <title>Genomic Encyclopedia of Type Strains, Phase IV (KMG-V): Genome sequencing to study the core and pangenomes of soil and plant-associated prokaryotes.</title>
        <authorList>
            <person name="Whitman W."/>
        </authorList>
    </citation>
    <scope>NUCLEOTIDE SEQUENCE [LARGE SCALE GENOMIC DNA]</scope>
    <source>
        <strain evidence="9 10">BR 10556</strain>
    </source>
</reference>
<sequence>MTDGAAQSSSCTMPPRRSLFCKYFATLFVAAVVPLILGAAVEASFGYRDQRRQISAVLQADARAASDRIEAFTDGIRDQLGWMVQLPWSAGDDAQHKIDALRLLQQVPAIVSVSLLDETGTERVFVSRLLLNRTGRGIDMSTDPAVLGARANKVWYGPVQYQRDSEPYMRIAVAGSLPAAGVAIAEVNLKLIWDVIAAIRIGETGYAIVVDDSGHLIAHPDISLVLRGRASSGSFGRIKHLVGAASGAAAITGDQGNPVVALSVQAADVGWTVIAMQPASEAFASIRAALWRSSILIAFGVLIALALAYWRAHRMSGPIKQLEEGVERIRTGQFEHRIKIFSDDELQQLALRFNEMASELAISQQKSARIERLKQFLPSQVAELVEHSHELLEGQRREVAVIFGDLRGFTAFSTRNEPDVIMAVMREYYEAVGAVTTRHEATLIGFDGDGVMLLVNAPVACEQPATQAVRLAIDLQMTVQSLAGKWCDAGHAIGFGVGVAMGPATVGTVGYDGRLDYTAMGAVVNLASRLCNLAKDAQILADPTIAGRVRDSVPLASLGQRTIKGYDQALEIFAVAPVDLPLKPPGSGQRRREKEPQDD</sequence>
<comment type="subcellular location">
    <subcellularLocation>
        <location evidence="1">Cell membrane</location>
        <topology evidence="1">Multi-pass membrane protein</topology>
    </subcellularLocation>
</comment>
<dbReference type="Pfam" id="PF00672">
    <property type="entry name" value="HAMP"/>
    <property type="match status" value="1"/>
</dbReference>
<dbReference type="PANTHER" id="PTHR43081:SF20">
    <property type="entry name" value="TWO-COMPONENT RESPONSE REGULATOR"/>
    <property type="match status" value="1"/>
</dbReference>
<dbReference type="GO" id="GO:0005886">
    <property type="term" value="C:plasma membrane"/>
    <property type="evidence" value="ECO:0007669"/>
    <property type="project" value="UniProtKB-SubCell"/>
</dbReference>
<feature type="transmembrane region" description="Helical" evidence="6">
    <location>
        <begin position="23"/>
        <end position="45"/>
    </location>
</feature>
<keyword evidence="3 6" id="KW-0812">Transmembrane</keyword>
<evidence type="ECO:0000256" key="3">
    <source>
        <dbReference type="ARBA" id="ARBA00022692"/>
    </source>
</evidence>
<evidence type="ECO:0000256" key="6">
    <source>
        <dbReference type="SAM" id="Phobius"/>
    </source>
</evidence>
<evidence type="ECO:0000256" key="2">
    <source>
        <dbReference type="ARBA" id="ARBA00022475"/>
    </source>
</evidence>
<feature type="transmembrane region" description="Helical" evidence="6">
    <location>
        <begin position="289"/>
        <end position="310"/>
    </location>
</feature>
<dbReference type="STRING" id="1399419.A5906_02165"/>
<keyword evidence="4 6" id="KW-1133">Transmembrane helix</keyword>
<protein>
    <submittedName>
        <fullName evidence="9">Class 3 adenylate cyclase</fullName>
    </submittedName>
</protein>
<name>A0A560KLM5_9BRAD</name>
<feature type="domain" description="HAMP" evidence="8">
    <location>
        <begin position="313"/>
        <end position="365"/>
    </location>
</feature>
<dbReference type="CDD" id="cd07302">
    <property type="entry name" value="CHD"/>
    <property type="match status" value="1"/>
</dbReference>
<organism evidence="9 10">
    <name type="scientific">Bradyrhizobium sacchari</name>
    <dbReference type="NCBI Taxonomy" id="1399419"/>
    <lineage>
        <taxon>Bacteria</taxon>
        <taxon>Pseudomonadati</taxon>
        <taxon>Pseudomonadota</taxon>
        <taxon>Alphaproteobacteria</taxon>
        <taxon>Hyphomicrobiales</taxon>
        <taxon>Nitrobacteraceae</taxon>
        <taxon>Bradyrhizobium</taxon>
    </lineage>
</organism>
<dbReference type="SMART" id="SM00304">
    <property type="entry name" value="HAMP"/>
    <property type="match status" value="1"/>
</dbReference>
<evidence type="ECO:0000256" key="5">
    <source>
        <dbReference type="ARBA" id="ARBA00023136"/>
    </source>
</evidence>
<dbReference type="PROSITE" id="PS50125">
    <property type="entry name" value="GUANYLATE_CYCLASE_2"/>
    <property type="match status" value="1"/>
</dbReference>
<evidence type="ECO:0000259" key="8">
    <source>
        <dbReference type="PROSITE" id="PS50885"/>
    </source>
</evidence>
<dbReference type="InterPro" id="IPR001054">
    <property type="entry name" value="A/G_cyclase"/>
</dbReference>
<dbReference type="GO" id="GO:0006171">
    <property type="term" value="P:cAMP biosynthetic process"/>
    <property type="evidence" value="ECO:0007669"/>
    <property type="project" value="TreeGrafter"/>
</dbReference>
<keyword evidence="2" id="KW-1003">Cell membrane</keyword>
<dbReference type="Gene3D" id="3.30.70.1230">
    <property type="entry name" value="Nucleotide cyclase"/>
    <property type="match status" value="1"/>
</dbReference>
<dbReference type="SUPFAM" id="SSF55073">
    <property type="entry name" value="Nucleotide cyclase"/>
    <property type="match status" value="1"/>
</dbReference>
<dbReference type="InterPro" id="IPR029787">
    <property type="entry name" value="Nucleotide_cyclase"/>
</dbReference>
<dbReference type="CDD" id="cd12912">
    <property type="entry name" value="PDC2_MCP_like"/>
    <property type="match status" value="1"/>
</dbReference>
<evidence type="ECO:0000259" key="7">
    <source>
        <dbReference type="PROSITE" id="PS50125"/>
    </source>
</evidence>
<feature type="domain" description="Guanylate cyclase" evidence="7">
    <location>
        <begin position="400"/>
        <end position="531"/>
    </location>
</feature>
<dbReference type="AlphaFoldDB" id="A0A560KLM5"/>
<dbReference type="InterPro" id="IPR003660">
    <property type="entry name" value="HAMP_dom"/>
</dbReference>
<dbReference type="RefSeq" id="WP_080137791.1">
    <property type="nucleotide sequence ID" value="NZ_LWIG01000026.1"/>
</dbReference>
<evidence type="ECO:0000313" key="10">
    <source>
        <dbReference type="Proteomes" id="UP000315914"/>
    </source>
</evidence>
<evidence type="ECO:0000256" key="1">
    <source>
        <dbReference type="ARBA" id="ARBA00004651"/>
    </source>
</evidence>
<dbReference type="Gene3D" id="6.10.340.10">
    <property type="match status" value="1"/>
</dbReference>
<dbReference type="Pfam" id="PF02743">
    <property type="entry name" value="dCache_1"/>
    <property type="match status" value="1"/>
</dbReference>
<dbReference type="Proteomes" id="UP000315914">
    <property type="component" value="Unassembled WGS sequence"/>
</dbReference>
<keyword evidence="5 6" id="KW-0472">Membrane</keyword>
<dbReference type="OrthoDB" id="9762462at2"/>
<dbReference type="GO" id="GO:0004016">
    <property type="term" value="F:adenylate cyclase activity"/>
    <property type="evidence" value="ECO:0007669"/>
    <property type="project" value="UniProtKB-ARBA"/>
</dbReference>
<dbReference type="InterPro" id="IPR033479">
    <property type="entry name" value="dCache_1"/>
</dbReference>
<dbReference type="EMBL" id="VITW01000001">
    <property type="protein sequence ID" value="TWB84039.1"/>
    <property type="molecule type" value="Genomic_DNA"/>
</dbReference>
<accession>A0A560KLM5</accession>
<evidence type="ECO:0000256" key="4">
    <source>
        <dbReference type="ARBA" id="ARBA00022989"/>
    </source>
</evidence>
<evidence type="ECO:0000313" key="9">
    <source>
        <dbReference type="EMBL" id="TWB84039.1"/>
    </source>
</evidence>
<dbReference type="Gene3D" id="3.30.450.20">
    <property type="entry name" value="PAS domain"/>
    <property type="match status" value="1"/>
</dbReference>
<comment type="caution">
    <text evidence="9">The sequence shown here is derived from an EMBL/GenBank/DDBJ whole genome shotgun (WGS) entry which is preliminary data.</text>
</comment>